<keyword evidence="27" id="KW-1185">Reference proteome</keyword>
<feature type="binding site" evidence="21">
    <location>
        <position position="12"/>
    </location>
    <ligand>
        <name>substrate</name>
    </ligand>
</feature>
<evidence type="ECO:0000313" key="27">
    <source>
        <dbReference type="Proteomes" id="UP000435877"/>
    </source>
</evidence>
<evidence type="ECO:0000256" key="22">
    <source>
        <dbReference type="PIRSR" id="PIRSR600829-3"/>
    </source>
</evidence>
<sequence length="126" mass="13636">MMNKPGRTGPARILDASKYSLKGLRAAWQHEEAFRQESTLALIMLPAALWLGSNAGQRSILIATVVLVVIVELINSAIEAVVDRISTDHHPLSGQAKDIGSAAVMLSLLLCLSCWGMIAVERFLLN</sequence>
<dbReference type="Proteomes" id="UP000439591">
    <property type="component" value="Unassembled WGS sequence"/>
</dbReference>
<keyword evidence="8 24" id="KW-0808">Transferase</keyword>
<evidence type="ECO:0000256" key="18">
    <source>
        <dbReference type="ARBA" id="ARBA00023209"/>
    </source>
</evidence>
<organism evidence="26 28">
    <name type="scientific">Zhongshania aliphaticivorans</name>
    <dbReference type="NCBI Taxonomy" id="1470434"/>
    <lineage>
        <taxon>Bacteria</taxon>
        <taxon>Pseudomonadati</taxon>
        <taxon>Pseudomonadota</taxon>
        <taxon>Gammaproteobacteria</taxon>
        <taxon>Cellvibrionales</taxon>
        <taxon>Spongiibacteraceae</taxon>
        <taxon>Zhongshania</taxon>
    </lineage>
</organism>
<dbReference type="InterPro" id="IPR036945">
    <property type="entry name" value="DAGK_sf"/>
</dbReference>
<keyword evidence="7 24" id="KW-0997">Cell inner membrane</keyword>
<evidence type="ECO:0000256" key="9">
    <source>
        <dbReference type="ARBA" id="ARBA00022692"/>
    </source>
</evidence>
<evidence type="ECO:0000256" key="23">
    <source>
        <dbReference type="PIRSR" id="PIRSR600829-4"/>
    </source>
</evidence>
<comment type="subcellular location">
    <subcellularLocation>
        <location evidence="1 24">Cell inner membrane</location>
        <topology evidence="1 24">Multi-pass membrane protein</topology>
    </subcellularLocation>
</comment>
<evidence type="ECO:0000256" key="6">
    <source>
        <dbReference type="ARBA" id="ARBA00022516"/>
    </source>
</evidence>
<proteinExistence type="inferred from homology"/>
<dbReference type="GO" id="GO:0004143">
    <property type="term" value="F:ATP-dependent diacylglycerol kinase activity"/>
    <property type="evidence" value="ECO:0007669"/>
    <property type="project" value="UniProtKB-EC"/>
</dbReference>
<dbReference type="CDD" id="cd14264">
    <property type="entry name" value="DAGK_IM"/>
    <property type="match status" value="1"/>
</dbReference>
<evidence type="ECO:0000256" key="4">
    <source>
        <dbReference type="ARBA" id="ARBA00017575"/>
    </source>
</evidence>
<feature type="binding site" evidence="22">
    <location>
        <position position="12"/>
    </location>
    <ligand>
        <name>ATP</name>
        <dbReference type="ChEBI" id="CHEBI:30616"/>
    </ligand>
</feature>
<evidence type="ECO:0000256" key="10">
    <source>
        <dbReference type="ARBA" id="ARBA00022723"/>
    </source>
</evidence>
<dbReference type="GO" id="GO:0046872">
    <property type="term" value="F:metal ion binding"/>
    <property type="evidence" value="ECO:0007669"/>
    <property type="project" value="UniProtKB-KW"/>
</dbReference>
<keyword evidence="17 24" id="KW-0472">Membrane</keyword>
<feature type="binding site" evidence="23">
    <location>
        <position position="31"/>
    </location>
    <ligand>
        <name>a divalent metal cation</name>
        <dbReference type="ChEBI" id="CHEBI:60240"/>
    </ligand>
</feature>
<evidence type="ECO:0000313" key="25">
    <source>
        <dbReference type="EMBL" id="CAA0111699.1"/>
    </source>
</evidence>
<feature type="binding site" evidence="21">
    <location>
        <position position="72"/>
    </location>
    <ligand>
        <name>substrate</name>
    </ligand>
</feature>
<feature type="binding site" evidence="21">
    <location>
        <position position="58"/>
    </location>
    <ligand>
        <name>substrate</name>
    </ligand>
</feature>
<gene>
    <name evidence="26" type="primary">dgkA_2</name>
    <name evidence="25" type="ORF">IHBHHGIJ_03327</name>
    <name evidence="26" type="ORF">KFEGEMFD_03540</name>
</gene>
<dbReference type="GO" id="GO:0005524">
    <property type="term" value="F:ATP binding"/>
    <property type="evidence" value="ECO:0007669"/>
    <property type="project" value="UniProtKB-KW"/>
</dbReference>
<feature type="active site" description="Proton acceptor" evidence="20">
    <location>
        <position position="72"/>
    </location>
</feature>
<dbReference type="AlphaFoldDB" id="A0A5S9QKZ4"/>
<feature type="binding site" evidence="22">
    <location>
        <position position="19"/>
    </location>
    <ligand>
        <name>ATP</name>
        <dbReference type="ChEBI" id="CHEBI:30616"/>
    </ligand>
</feature>
<evidence type="ECO:0000256" key="19">
    <source>
        <dbReference type="ARBA" id="ARBA00023264"/>
    </source>
</evidence>
<feature type="binding site" evidence="22">
    <location>
        <begin position="97"/>
        <end position="98"/>
    </location>
    <ligand>
        <name>ATP</name>
        <dbReference type="ChEBI" id="CHEBI:30616"/>
    </ligand>
</feature>
<keyword evidence="6" id="KW-0444">Lipid biosynthesis</keyword>
<evidence type="ECO:0000256" key="3">
    <source>
        <dbReference type="ARBA" id="ARBA00012133"/>
    </source>
</evidence>
<evidence type="ECO:0000256" key="21">
    <source>
        <dbReference type="PIRSR" id="PIRSR600829-2"/>
    </source>
</evidence>
<protein>
    <recommendedName>
        <fullName evidence="4 24">Diacylglycerol kinase</fullName>
        <ecNumber evidence="3 24">2.7.1.107</ecNumber>
    </recommendedName>
</protein>
<evidence type="ECO:0000256" key="8">
    <source>
        <dbReference type="ARBA" id="ARBA00022679"/>
    </source>
</evidence>
<keyword evidence="10 23" id="KW-0479">Metal-binding</keyword>
<feature type="binding site" evidence="22">
    <location>
        <position position="79"/>
    </location>
    <ligand>
        <name>ATP</name>
        <dbReference type="ChEBI" id="CHEBI:30616"/>
    </ligand>
</feature>
<dbReference type="Pfam" id="PF01219">
    <property type="entry name" value="DAGK_prokar"/>
    <property type="match status" value="1"/>
</dbReference>
<dbReference type="PANTHER" id="PTHR34299">
    <property type="entry name" value="DIACYLGLYCEROL KINASE"/>
    <property type="match status" value="1"/>
</dbReference>
<evidence type="ECO:0000256" key="2">
    <source>
        <dbReference type="ARBA" id="ARBA00005967"/>
    </source>
</evidence>
<dbReference type="GO" id="GO:0005886">
    <property type="term" value="C:plasma membrane"/>
    <property type="evidence" value="ECO:0007669"/>
    <property type="project" value="UniProtKB-SubCell"/>
</dbReference>
<evidence type="ECO:0000256" key="7">
    <source>
        <dbReference type="ARBA" id="ARBA00022519"/>
    </source>
</evidence>
<comment type="similarity">
    <text evidence="2 24">Belongs to the bacterial diacylglycerol kinase family.</text>
</comment>
<keyword evidence="18" id="KW-0594">Phospholipid biosynthesis</keyword>
<dbReference type="PROSITE" id="PS01069">
    <property type="entry name" value="DAGK_PROKAR"/>
    <property type="match status" value="1"/>
</dbReference>
<keyword evidence="13 22" id="KW-0067">ATP-binding</keyword>
<evidence type="ECO:0000256" key="14">
    <source>
        <dbReference type="ARBA" id="ARBA00022842"/>
    </source>
</evidence>
<keyword evidence="15 24" id="KW-1133">Transmembrane helix</keyword>
<evidence type="ECO:0000256" key="20">
    <source>
        <dbReference type="PIRSR" id="PIRSR600829-1"/>
    </source>
</evidence>
<feature type="binding site" evidence="21">
    <location>
        <position position="101"/>
    </location>
    <ligand>
        <name>substrate</name>
    </ligand>
</feature>
<evidence type="ECO:0000256" key="13">
    <source>
        <dbReference type="ARBA" id="ARBA00022840"/>
    </source>
</evidence>
<dbReference type="InterPro" id="IPR033718">
    <property type="entry name" value="DAGK_prok"/>
</dbReference>
<name>A0A5S9QKZ4_9GAMM</name>
<comment type="cofactor">
    <cofactor evidence="23">
        <name>Mg(2+)</name>
        <dbReference type="ChEBI" id="CHEBI:18420"/>
    </cofactor>
    <text evidence="23">Mn(2+), Zn(2+), Cd(2+) and Co(2+) support activity to lesser extents.</text>
</comment>
<evidence type="ECO:0000313" key="28">
    <source>
        <dbReference type="Proteomes" id="UP000439591"/>
    </source>
</evidence>
<dbReference type="Proteomes" id="UP000435877">
    <property type="component" value="Unassembled WGS sequence"/>
</dbReference>
<comment type="function">
    <text evidence="24">Catalyzes the ATP-dependent phosphorylation of sn-l,2-diacylglycerol (DAG) to phosphatidic acid. Involved in the recycling of diacylglycerol produced as a by-product during membrane-derived oligosaccharide (MDO) biosynthesis.</text>
</comment>
<comment type="catalytic activity">
    <reaction evidence="24">
        <text>a 1,2-diacyl-sn-glycerol + ATP = a 1,2-diacyl-sn-glycero-3-phosphate + ADP + H(+)</text>
        <dbReference type="Rhea" id="RHEA:10272"/>
        <dbReference type="ChEBI" id="CHEBI:15378"/>
        <dbReference type="ChEBI" id="CHEBI:17815"/>
        <dbReference type="ChEBI" id="CHEBI:30616"/>
        <dbReference type="ChEBI" id="CHEBI:58608"/>
        <dbReference type="ChEBI" id="CHEBI:456216"/>
        <dbReference type="EC" id="2.7.1.107"/>
    </reaction>
</comment>
<comment type="caution">
    <text evidence="24">Lacks conserved residue(s) required for the propagation of feature annotation.</text>
</comment>
<keyword evidence="11 22" id="KW-0547">Nucleotide-binding</keyword>
<feature type="binding site" evidence="23">
    <location>
        <position position="79"/>
    </location>
    <ligand>
        <name>a divalent metal cation</name>
        <dbReference type="ChEBI" id="CHEBI:60240"/>
    </ligand>
</feature>
<dbReference type="Gene3D" id="1.10.287.3610">
    <property type="match status" value="1"/>
</dbReference>
<accession>A0A5S9QKZ4</accession>
<dbReference type="EMBL" id="CACSIK010000003">
    <property type="protein sequence ID" value="CAA0111699.1"/>
    <property type="molecule type" value="Genomic_DNA"/>
</dbReference>
<feature type="transmembrane region" description="Helical" evidence="24">
    <location>
        <begin position="102"/>
        <end position="125"/>
    </location>
</feature>
<keyword evidence="9 24" id="KW-0812">Transmembrane</keyword>
<feature type="transmembrane region" description="Helical" evidence="24">
    <location>
        <begin position="60"/>
        <end position="82"/>
    </location>
</feature>
<dbReference type="InterPro" id="IPR000829">
    <property type="entry name" value="DAGK"/>
</dbReference>
<dbReference type="PANTHER" id="PTHR34299:SF1">
    <property type="entry name" value="DIACYLGLYCEROL KINASE"/>
    <property type="match status" value="1"/>
</dbReference>
<evidence type="ECO:0000256" key="11">
    <source>
        <dbReference type="ARBA" id="ARBA00022741"/>
    </source>
</evidence>
<feature type="binding site" evidence="22">
    <location>
        <position position="31"/>
    </location>
    <ligand>
        <name>ATP</name>
        <dbReference type="ChEBI" id="CHEBI:30616"/>
    </ligand>
</feature>
<keyword evidence="19 24" id="KW-1208">Phospholipid metabolism</keyword>
<reference evidence="27 28" key="1">
    <citation type="submission" date="2019-11" db="EMBL/GenBank/DDBJ databases">
        <authorList>
            <person name="Holert J."/>
        </authorList>
    </citation>
    <scope>NUCLEOTIDE SEQUENCE [LARGE SCALE GENOMIC DNA]</scope>
    <source>
        <strain evidence="26">BC3_2A</strain>
        <strain evidence="25">SB11_1A</strain>
    </source>
</reference>
<dbReference type="GO" id="GO:0006654">
    <property type="term" value="P:phosphatidic acid biosynthetic process"/>
    <property type="evidence" value="ECO:0007669"/>
    <property type="project" value="InterPro"/>
</dbReference>
<evidence type="ECO:0000256" key="16">
    <source>
        <dbReference type="ARBA" id="ARBA00023098"/>
    </source>
</evidence>
<dbReference type="EC" id="2.7.1.107" evidence="3 24"/>
<evidence type="ECO:0000256" key="24">
    <source>
        <dbReference type="RuleBase" id="RU363065"/>
    </source>
</evidence>
<evidence type="ECO:0000256" key="15">
    <source>
        <dbReference type="ARBA" id="ARBA00022989"/>
    </source>
</evidence>
<dbReference type="EMBL" id="CACSIM010000006">
    <property type="protein sequence ID" value="CAA0118765.1"/>
    <property type="molecule type" value="Genomic_DNA"/>
</dbReference>
<evidence type="ECO:0000256" key="1">
    <source>
        <dbReference type="ARBA" id="ARBA00004429"/>
    </source>
</evidence>
<dbReference type="RefSeq" id="WP_235035760.1">
    <property type="nucleotide sequence ID" value="NZ_CACSIK010000003.1"/>
</dbReference>
<keyword evidence="5" id="KW-1003">Cell membrane</keyword>
<keyword evidence="12 24" id="KW-0418">Kinase</keyword>
<evidence type="ECO:0000256" key="5">
    <source>
        <dbReference type="ARBA" id="ARBA00022475"/>
    </source>
</evidence>
<keyword evidence="16 24" id="KW-0443">Lipid metabolism</keyword>
<evidence type="ECO:0000256" key="12">
    <source>
        <dbReference type="ARBA" id="ARBA00022777"/>
    </source>
</evidence>
<evidence type="ECO:0000256" key="17">
    <source>
        <dbReference type="ARBA" id="ARBA00023136"/>
    </source>
</evidence>
<feature type="binding site" evidence="21">
    <location>
        <begin position="25"/>
        <end position="28"/>
    </location>
    <ligand>
        <name>substrate</name>
    </ligand>
</feature>
<keyword evidence="14 23" id="KW-0460">Magnesium</keyword>
<feature type="binding site" evidence="21">
    <location>
        <begin position="33"/>
        <end position="37"/>
    </location>
    <ligand>
        <name>substrate</name>
    </ligand>
</feature>
<evidence type="ECO:0000313" key="26">
    <source>
        <dbReference type="EMBL" id="CAA0118765.1"/>
    </source>
</evidence>